<dbReference type="EMBL" id="ACDX02000003">
    <property type="protein sequence ID" value="EFC89235.1"/>
    <property type="molecule type" value="Genomic_DNA"/>
</dbReference>
<dbReference type="AlphaFoldDB" id="D2ZU50"/>
<sequence length="39" mass="4607">MQETAFSMPIGILRHCTRWNCKCNINSRFSYFNIGFCCN</sequence>
<comment type="caution">
    <text evidence="1">The sequence shown here is derived from an EMBL/GenBank/DDBJ whole genome shotgun (WGS) entry which is preliminary data.</text>
</comment>
<evidence type="ECO:0000313" key="2">
    <source>
        <dbReference type="Proteomes" id="UP000003344"/>
    </source>
</evidence>
<reference evidence="1 2" key="1">
    <citation type="submission" date="2009-10" db="EMBL/GenBank/DDBJ databases">
        <authorList>
            <person name="Weinstock G."/>
            <person name="Sodergren E."/>
            <person name="Clifton S."/>
            <person name="Fulton L."/>
            <person name="Fulton B."/>
            <person name="Courtney L."/>
            <person name="Fronick C."/>
            <person name="Harrison M."/>
            <person name="Strong C."/>
            <person name="Farmer C."/>
            <person name="Delahaunty K."/>
            <person name="Markovic C."/>
            <person name="Hall O."/>
            <person name="Minx P."/>
            <person name="Tomlinson C."/>
            <person name="Mitreva M."/>
            <person name="Nelson J."/>
            <person name="Hou S."/>
            <person name="Wollam A."/>
            <person name="Pepin K.H."/>
            <person name="Johnson M."/>
            <person name="Bhonagiri V."/>
            <person name="Nash W.E."/>
            <person name="Warren W."/>
            <person name="Chinwalla A."/>
            <person name="Mardis E.R."/>
            <person name="Wilson R.K."/>
        </authorList>
    </citation>
    <scope>NUCLEOTIDE SEQUENCE [LARGE SCALE GENOMIC DNA]</scope>
    <source>
        <strain evidence="2">ATCC 25996 / DSM 4631 / NCTC 10774 / M26</strain>
    </source>
</reference>
<accession>D2ZU50</accession>
<name>D2ZU50_NEIM2</name>
<evidence type="ECO:0000313" key="1">
    <source>
        <dbReference type="EMBL" id="EFC89235.1"/>
    </source>
</evidence>
<organism evidence="1 2">
    <name type="scientific">Neisseria mucosa (strain ATCC 25996 / DSM 4631 / NCTC 10774 / M26)</name>
    <dbReference type="NCBI Taxonomy" id="546266"/>
    <lineage>
        <taxon>Bacteria</taxon>
        <taxon>Pseudomonadati</taxon>
        <taxon>Pseudomonadota</taxon>
        <taxon>Betaproteobacteria</taxon>
        <taxon>Neisseriales</taxon>
        <taxon>Neisseriaceae</taxon>
        <taxon>Neisseria</taxon>
    </lineage>
</organism>
<dbReference type="Proteomes" id="UP000003344">
    <property type="component" value="Unassembled WGS sequence"/>
</dbReference>
<protein>
    <submittedName>
        <fullName evidence="1">Uncharacterized protein</fullName>
    </submittedName>
</protein>
<gene>
    <name evidence="1" type="ORF">NEIMUCOT_04138</name>
</gene>
<proteinExistence type="predicted"/>